<dbReference type="Proteomes" id="UP000887567">
    <property type="component" value="Unplaced"/>
</dbReference>
<dbReference type="RefSeq" id="XP_020901197.1">
    <property type="nucleotide sequence ID" value="XM_021045538.1"/>
</dbReference>
<evidence type="ECO:0000313" key="2">
    <source>
        <dbReference type="Proteomes" id="UP000887567"/>
    </source>
</evidence>
<accession>A0A913XAZ6</accession>
<name>A0A913XAZ6_EXADI</name>
<reference evidence="1" key="1">
    <citation type="submission" date="2022-11" db="UniProtKB">
        <authorList>
            <consortium name="EnsemblMetazoa"/>
        </authorList>
    </citation>
    <scope>IDENTIFICATION</scope>
</reference>
<evidence type="ECO:0000313" key="1">
    <source>
        <dbReference type="EnsemblMetazoa" id="XP_020901197.1"/>
    </source>
</evidence>
<dbReference type="AlphaFoldDB" id="A0A913XAZ6"/>
<proteinExistence type="predicted"/>
<sequence>MRVITIDNAVVKGYHEFQIRPPPALHVLLPVSKEHGNRHDANACLVWVPELKDIPTTLWNDITDAKHSERVHTIAGLPIGRVPKGLAPCFRELLESSDVECINCEQTGSPCKSFQPWPEQQCTGGGAVIPCSYRVVTKSNHQSIMDKI</sequence>
<dbReference type="OMA" id="ECINCEQ"/>
<protein>
    <submittedName>
        <fullName evidence="1">Uncharacterized protein</fullName>
    </submittedName>
</protein>
<organism evidence="1 2">
    <name type="scientific">Exaiptasia diaphana</name>
    <name type="common">Tropical sea anemone</name>
    <name type="synonym">Aiptasia pulchella</name>
    <dbReference type="NCBI Taxonomy" id="2652724"/>
    <lineage>
        <taxon>Eukaryota</taxon>
        <taxon>Metazoa</taxon>
        <taxon>Cnidaria</taxon>
        <taxon>Anthozoa</taxon>
        <taxon>Hexacorallia</taxon>
        <taxon>Actiniaria</taxon>
        <taxon>Aiptasiidae</taxon>
        <taxon>Exaiptasia</taxon>
    </lineage>
</organism>
<dbReference type="KEGG" id="epa:110239794"/>
<dbReference type="GeneID" id="110239794"/>
<dbReference type="OrthoDB" id="5978902at2759"/>
<keyword evidence="2" id="KW-1185">Reference proteome</keyword>
<dbReference type="EnsemblMetazoa" id="XM_021045538.1">
    <property type="protein sequence ID" value="XP_020901197.1"/>
    <property type="gene ID" value="LOC110239794"/>
</dbReference>